<keyword evidence="1" id="KW-1133">Transmembrane helix</keyword>
<keyword evidence="1" id="KW-0812">Transmembrane</keyword>
<dbReference type="EMBL" id="JAVCWF010000001">
    <property type="protein sequence ID" value="MDQ7938281.1"/>
    <property type="molecule type" value="Genomic_DNA"/>
</dbReference>
<comment type="caution">
    <text evidence="2">The sequence shown here is derived from an EMBL/GenBank/DDBJ whole genome shotgun (WGS) entry which is preliminary data.</text>
</comment>
<gene>
    <name evidence="2" type="ORF">RA086_11735</name>
</gene>
<dbReference type="Proteomes" id="UP001227831">
    <property type="component" value="Unassembled WGS sequence"/>
</dbReference>
<sequence length="92" mass="11101">MVRKSGQDAWHLLWYGIGFALLTMPFDWLIGRPLLHGLIHEWLIAETESRWAMLGFLFAFLIVIWLVFFLIGISFRWLNQQISKHDWMNRKR</sequence>
<protein>
    <recommendedName>
        <fullName evidence="4">Integral membrane protein</fullName>
    </recommendedName>
</protein>
<keyword evidence="3" id="KW-1185">Reference proteome</keyword>
<name>A0ABU1ABP4_9LACO</name>
<keyword evidence="1" id="KW-0472">Membrane</keyword>
<reference evidence="2 3" key="1">
    <citation type="journal article" date="2023" name="Int. J. Syst. Evol. Microbiol.">
        <title>Lactiplantibacillus brownii sp. nov., a novel psychrotolerant species isolated from sauerkraut.</title>
        <authorList>
            <person name="Heng Y.C."/>
            <person name="Silvaraju S."/>
            <person name="Lee J.K.Y."/>
            <person name="Kittelmann S."/>
        </authorList>
    </citation>
    <scope>NUCLEOTIDE SEQUENCE [LARGE SCALE GENOMIC DNA]</scope>
    <source>
        <strain evidence="2 3">WILCCON 0030</strain>
    </source>
</reference>
<evidence type="ECO:0000313" key="2">
    <source>
        <dbReference type="EMBL" id="MDQ7938281.1"/>
    </source>
</evidence>
<evidence type="ECO:0000313" key="3">
    <source>
        <dbReference type="Proteomes" id="UP001227831"/>
    </source>
</evidence>
<dbReference type="RefSeq" id="WP_308703972.1">
    <property type="nucleotide sequence ID" value="NZ_AP027463.1"/>
</dbReference>
<accession>A0ABU1ABP4</accession>
<evidence type="ECO:0008006" key="4">
    <source>
        <dbReference type="Google" id="ProtNLM"/>
    </source>
</evidence>
<feature type="transmembrane region" description="Helical" evidence="1">
    <location>
        <begin position="51"/>
        <end position="78"/>
    </location>
</feature>
<proteinExistence type="predicted"/>
<evidence type="ECO:0000256" key="1">
    <source>
        <dbReference type="SAM" id="Phobius"/>
    </source>
</evidence>
<organism evidence="2 3">
    <name type="scientific">Lactiplantibacillus brownii</name>
    <dbReference type="NCBI Taxonomy" id="3069269"/>
    <lineage>
        <taxon>Bacteria</taxon>
        <taxon>Bacillati</taxon>
        <taxon>Bacillota</taxon>
        <taxon>Bacilli</taxon>
        <taxon>Lactobacillales</taxon>
        <taxon>Lactobacillaceae</taxon>
        <taxon>Lactiplantibacillus</taxon>
    </lineage>
</organism>
<feature type="transmembrane region" description="Helical" evidence="1">
    <location>
        <begin position="12"/>
        <end position="31"/>
    </location>
</feature>